<dbReference type="OrthoDB" id="9789238at2"/>
<keyword evidence="11" id="KW-1185">Reference proteome</keyword>
<dbReference type="GO" id="GO:0000155">
    <property type="term" value="F:phosphorelay sensor kinase activity"/>
    <property type="evidence" value="ECO:0007669"/>
    <property type="project" value="InterPro"/>
</dbReference>
<dbReference type="PRINTS" id="PR00344">
    <property type="entry name" value="BCTRLSENSOR"/>
</dbReference>
<dbReference type="SMART" id="SM00388">
    <property type="entry name" value="HisKA"/>
    <property type="match status" value="1"/>
</dbReference>
<dbReference type="InterPro" id="IPR003661">
    <property type="entry name" value="HisK_dim/P_dom"/>
</dbReference>
<keyword evidence="5" id="KW-0547">Nucleotide-binding</keyword>
<evidence type="ECO:0000256" key="4">
    <source>
        <dbReference type="ARBA" id="ARBA00022679"/>
    </source>
</evidence>
<gene>
    <name evidence="10" type="ORF">EQG66_12080</name>
</gene>
<evidence type="ECO:0000256" key="5">
    <source>
        <dbReference type="ARBA" id="ARBA00022741"/>
    </source>
</evidence>
<dbReference type="SUPFAM" id="SSF47384">
    <property type="entry name" value="Homodimeric domain of signal transducing histidine kinase"/>
    <property type="match status" value="1"/>
</dbReference>
<dbReference type="RefSeq" id="WP_129404912.1">
    <property type="nucleotide sequence ID" value="NZ_SBKP01000013.1"/>
</dbReference>
<evidence type="ECO:0000256" key="7">
    <source>
        <dbReference type="ARBA" id="ARBA00022840"/>
    </source>
</evidence>
<dbReference type="Proteomes" id="UP000290958">
    <property type="component" value="Unassembled WGS sequence"/>
</dbReference>
<dbReference type="InterPro" id="IPR003594">
    <property type="entry name" value="HATPase_dom"/>
</dbReference>
<keyword evidence="7" id="KW-0067">ATP-binding</keyword>
<evidence type="ECO:0000256" key="2">
    <source>
        <dbReference type="ARBA" id="ARBA00012438"/>
    </source>
</evidence>
<dbReference type="Pfam" id="PF00512">
    <property type="entry name" value="HisKA"/>
    <property type="match status" value="1"/>
</dbReference>
<feature type="domain" description="Histidine kinase" evidence="9">
    <location>
        <begin position="138"/>
        <end position="359"/>
    </location>
</feature>
<evidence type="ECO:0000259" key="9">
    <source>
        <dbReference type="PROSITE" id="PS50109"/>
    </source>
</evidence>
<name>A0A4Q1KFE1_9SPHN</name>
<dbReference type="CDD" id="cd00082">
    <property type="entry name" value="HisKA"/>
    <property type="match status" value="1"/>
</dbReference>
<keyword evidence="6 10" id="KW-0418">Kinase</keyword>
<evidence type="ECO:0000313" key="10">
    <source>
        <dbReference type="EMBL" id="RXR27269.1"/>
    </source>
</evidence>
<dbReference type="EC" id="2.7.13.3" evidence="2"/>
<dbReference type="InterPro" id="IPR036890">
    <property type="entry name" value="HATPase_C_sf"/>
</dbReference>
<protein>
    <recommendedName>
        <fullName evidence="2">histidine kinase</fullName>
        <ecNumber evidence="2">2.7.13.3</ecNumber>
    </recommendedName>
</protein>
<dbReference type="PANTHER" id="PTHR43065:SF10">
    <property type="entry name" value="PEROXIDE STRESS-ACTIVATED HISTIDINE KINASE MAK3"/>
    <property type="match status" value="1"/>
</dbReference>
<keyword evidence="8" id="KW-0902">Two-component regulatory system</keyword>
<evidence type="ECO:0000256" key="6">
    <source>
        <dbReference type="ARBA" id="ARBA00022777"/>
    </source>
</evidence>
<dbReference type="SUPFAM" id="SSF55874">
    <property type="entry name" value="ATPase domain of HSP90 chaperone/DNA topoisomerase II/histidine kinase"/>
    <property type="match status" value="1"/>
</dbReference>
<proteinExistence type="predicted"/>
<evidence type="ECO:0000313" key="11">
    <source>
        <dbReference type="Proteomes" id="UP000290958"/>
    </source>
</evidence>
<organism evidence="10 11">
    <name type="scientific">Sphingobium fluviale</name>
    <dbReference type="NCBI Taxonomy" id="2506423"/>
    <lineage>
        <taxon>Bacteria</taxon>
        <taxon>Pseudomonadati</taxon>
        <taxon>Pseudomonadota</taxon>
        <taxon>Alphaproteobacteria</taxon>
        <taxon>Sphingomonadales</taxon>
        <taxon>Sphingomonadaceae</taxon>
        <taxon>Sphingobium</taxon>
    </lineage>
</organism>
<dbReference type="PROSITE" id="PS50109">
    <property type="entry name" value="HIS_KIN"/>
    <property type="match status" value="1"/>
</dbReference>
<dbReference type="PANTHER" id="PTHR43065">
    <property type="entry name" value="SENSOR HISTIDINE KINASE"/>
    <property type="match status" value="1"/>
</dbReference>
<dbReference type="AlphaFoldDB" id="A0A4Q1KFE1"/>
<dbReference type="InterPro" id="IPR036097">
    <property type="entry name" value="HisK_dim/P_sf"/>
</dbReference>
<evidence type="ECO:0000256" key="3">
    <source>
        <dbReference type="ARBA" id="ARBA00022553"/>
    </source>
</evidence>
<keyword evidence="3" id="KW-0597">Phosphoprotein</keyword>
<sequence>MPPASRLGPGAVDIFAALPVASLLIGPDNIIREANGRAEALFNMARTAIIGSDIARTVRIEDENPRFQLWQSDKPLAAYDISLHAGRNAAIKADVMIAPLAEHEGWRVVTIHAQSLAQAIGGRRTSGGARSAMGAAAILAHEIKNPLSGIRGAAQLLSGGGSEGDAALTQLICDEVDRIAALIDRMQDFTTERPLDCSAINIYPVLDRAIQIASTGFASDIHIVRKYDPSLPFALCNPDALSQIVINLLKNASEAAITQEKPVLRIETAFRHGVSVMLGEGKGNAILPIEIVVSDNGPGVPAHIRDDLFNPFISTKRDGQGLGLALVDKLVRDMNGFVQHSRDEALKETIFRILLPMAPV</sequence>
<dbReference type="InterPro" id="IPR004358">
    <property type="entry name" value="Sig_transdc_His_kin-like_C"/>
</dbReference>
<comment type="caution">
    <text evidence="10">The sequence shown here is derived from an EMBL/GenBank/DDBJ whole genome shotgun (WGS) entry which is preliminary data.</text>
</comment>
<keyword evidence="4" id="KW-0808">Transferase</keyword>
<dbReference type="GO" id="GO:0005524">
    <property type="term" value="F:ATP binding"/>
    <property type="evidence" value="ECO:0007669"/>
    <property type="project" value="UniProtKB-KW"/>
</dbReference>
<evidence type="ECO:0000256" key="1">
    <source>
        <dbReference type="ARBA" id="ARBA00000085"/>
    </source>
</evidence>
<dbReference type="Gene3D" id="3.30.565.10">
    <property type="entry name" value="Histidine kinase-like ATPase, C-terminal domain"/>
    <property type="match status" value="1"/>
</dbReference>
<dbReference type="SMART" id="SM00387">
    <property type="entry name" value="HATPase_c"/>
    <property type="match status" value="1"/>
</dbReference>
<comment type="catalytic activity">
    <reaction evidence="1">
        <text>ATP + protein L-histidine = ADP + protein N-phospho-L-histidine.</text>
        <dbReference type="EC" id="2.7.13.3"/>
    </reaction>
</comment>
<evidence type="ECO:0000256" key="8">
    <source>
        <dbReference type="ARBA" id="ARBA00023012"/>
    </source>
</evidence>
<dbReference type="Gene3D" id="1.10.287.130">
    <property type="match status" value="1"/>
</dbReference>
<dbReference type="EMBL" id="SBKP01000013">
    <property type="protein sequence ID" value="RXR27269.1"/>
    <property type="molecule type" value="Genomic_DNA"/>
</dbReference>
<reference evidence="11" key="1">
    <citation type="submission" date="2019-01" db="EMBL/GenBank/DDBJ databases">
        <title>Cytophagaceae bacterium strain CAR-16.</title>
        <authorList>
            <person name="Chen W.-M."/>
        </authorList>
    </citation>
    <scope>NUCLEOTIDE SEQUENCE [LARGE SCALE GENOMIC DNA]</scope>
    <source>
        <strain evidence="11">CHR27</strain>
    </source>
</reference>
<dbReference type="Pfam" id="PF02518">
    <property type="entry name" value="HATPase_c"/>
    <property type="match status" value="1"/>
</dbReference>
<accession>A0A4Q1KFE1</accession>
<dbReference type="InterPro" id="IPR005467">
    <property type="entry name" value="His_kinase_dom"/>
</dbReference>